<keyword evidence="2" id="KW-1185">Reference proteome</keyword>
<dbReference type="EMBL" id="JAVLET010000018">
    <property type="protein sequence ID" value="KAL0465287.1"/>
    <property type="molecule type" value="Genomic_DNA"/>
</dbReference>
<name>A0ABR3CXX3_NEUIN</name>
<evidence type="ECO:0000313" key="2">
    <source>
        <dbReference type="Proteomes" id="UP001451303"/>
    </source>
</evidence>
<organism evidence="1 2">
    <name type="scientific">Neurospora intermedia</name>
    <dbReference type="NCBI Taxonomy" id="5142"/>
    <lineage>
        <taxon>Eukaryota</taxon>
        <taxon>Fungi</taxon>
        <taxon>Dikarya</taxon>
        <taxon>Ascomycota</taxon>
        <taxon>Pezizomycotina</taxon>
        <taxon>Sordariomycetes</taxon>
        <taxon>Sordariomycetidae</taxon>
        <taxon>Sordariales</taxon>
        <taxon>Sordariaceae</taxon>
        <taxon>Neurospora</taxon>
    </lineage>
</organism>
<gene>
    <name evidence="1" type="ORF">QR685DRAFT_453430</name>
</gene>
<sequence length="87" mass="9833">VSGDSMKQNWAFQAVVTHFVHYVNSRRMGVQTTRYTPKRGWLKTLIAERHDVETFDSCEIAFSGSGSPIRSEDFAAPCSNVWTPQPL</sequence>
<comment type="caution">
    <text evidence="1">The sequence shown here is derived from an EMBL/GenBank/DDBJ whole genome shotgun (WGS) entry which is preliminary data.</text>
</comment>
<accession>A0ABR3CXX3</accession>
<protein>
    <submittedName>
        <fullName evidence="1">Uncharacterized protein</fullName>
    </submittedName>
</protein>
<evidence type="ECO:0000313" key="1">
    <source>
        <dbReference type="EMBL" id="KAL0465287.1"/>
    </source>
</evidence>
<reference evidence="1 2" key="1">
    <citation type="submission" date="2023-09" db="EMBL/GenBank/DDBJ databases">
        <title>Multi-omics analysis of a traditional fermented food reveals byproduct-associated fungal strains for waste-to-food upcycling.</title>
        <authorList>
            <consortium name="Lawrence Berkeley National Laboratory"/>
            <person name="Rekdal V.M."/>
            <person name="Villalobos-Escobedo J.M."/>
            <person name="Rodriguez-Valeron N."/>
            <person name="Garcia M.O."/>
            <person name="Vasquez D.P."/>
            <person name="Damayanti I."/>
            <person name="Sorensen P.M."/>
            <person name="Baidoo E.E."/>
            <person name="De Carvalho A.C."/>
            <person name="Riley R."/>
            <person name="Lipzen A."/>
            <person name="He G."/>
            <person name="Yan M."/>
            <person name="Haridas S."/>
            <person name="Daum C."/>
            <person name="Yoshinaga Y."/>
            <person name="Ng V."/>
            <person name="Grigoriev I.V."/>
            <person name="Munk R."/>
            <person name="Nuraida L."/>
            <person name="Wijaya C.H."/>
            <person name="Morales P.-C."/>
            <person name="Keasling J.D."/>
        </authorList>
    </citation>
    <scope>NUCLEOTIDE SEQUENCE [LARGE SCALE GENOMIC DNA]</scope>
    <source>
        <strain evidence="1 2">FGSC 2613</strain>
    </source>
</reference>
<dbReference type="Proteomes" id="UP001451303">
    <property type="component" value="Unassembled WGS sequence"/>
</dbReference>
<feature type="non-terminal residue" evidence="1">
    <location>
        <position position="1"/>
    </location>
</feature>
<proteinExistence type="predicted"/>